<dbReference type="RefSeq" id="WP_302042206.1">
    <property type="nucleotide sequence ID" value="NZ_JAUKPO010000058.1"/>
</dbReference>
<feature type="transmembrane region" description="Helical" evidence="1">
    <location>
        <begin position="129"/>
        <end position="150"/>
    </location>
</feature>
<feature type="transmembrane region" description="Helical" evidence="1">
    <location>
        <begin position="187"/>
        <end position="205"/>
    </location>
</feature>
<organism evidence="2 3">
    <name type="scientific">Rhodocytophaga aerolata</name>
    <dbReference type="NCBI Taxonomy" id="455078"/>
    <lineage>
        <taxon>Bacteria</taxon>
        <taxon>Pseudomonadati</taxon>
        <taxon>Bacteroidota</taxon>
        <taxon>Cytophagia</taxon>
        <taxon>Cytophagales</taxon>
        <taxon>Rhodocytophagaceae</taxon>
        <taxon>Rhodocytophaga</taxon>
    </lineage>
</organism>
<gene>
    <name evidence="2" type="ORF">Q0590_34350</name>
</gene>
<feature type="transmembrane region" description="Helical" evidence="1">
    <location>
        <begin position="162"/>
        <end position="181"/>
    </location>
</feature>
<evidence type="ECO:0000313" key="3">
    <source>
        <dbReference type="Proteomes" id="UP001168528"/>
    </source>
</evidence>
<keyword evidence="3" id="KW-1185">Reference proteome</keyword>
<accession>A0ABT8RJH3</accession>
<proteinExistence type="predicted"/>
<keyword evidence="1" id="KW-0472">Membrane</keyword>
<feature type="transmembrane region" description="Helical" evidence="1">
    <location>
        <begin position="20"/>
        <end position="41"/>
    </location>
</feature>
<sequence length="251" mass="27734">MQTKIALQEQQAHLNSEGWFYIIMAVIVIVIAFAGFGPAAISTESRRGPLTWAVVSHGAIFGAWLLLFLTQTILITKRKLALHRLLGYMGAFLALLMVLSGYITAIAMARRGYDLSGDLIRGKGDPLELLVFQLGDLLSFTILVGLAIWYRSTPAVHKRLMLLATIASLMPAALTHIIGHSPVLREITAPIILLPLFMLLFARAVYERLSRGSIHPISLWVALALFVWANLRAVVIGPSDAWHNFAEWLIT</sequence>
<name>A0ABT8RJH3_9BACT</name>
<reference evidence="2" key="1">
    <citation type="submission" date="2023-07" db="EMBL/GenBank/DDBJ databases">
        <title>The genome sequence of Rhodocytophaga aerolata KACC 12507.</title>
        <authorList>
            <person name="Zhang X."/>
        </authorList>
    </citation>
    <scope>NUCLEOTIDE SEQUENCE</scope>
    <source>
        <strain evidence="2">KACC 12507</strain>
    </source>
</reference>
<feature type="transmembrane region" description="Helical" evidence="1">
    <location>
        <begin position="217"/>
        <end position="235"/>
    </location>
</feature>
<dbReference type="Proteomes" id="UP001168528">
    <property type="component" value="Unassembled WGS sequence"/>
</dbReference>
<evidence type="ECO:0000313" key="2">
    <source>
        <dbReference type="EMBL" id="MDO1451408.1"/>
    </source>
</evidence>
<comment type="caution">
    <text evidence="2">The sequence shown here is derived from an EMBL/GenBank/DDBJ whole genome shotgun (WGS) entry which is preliminary data.</text>
</comment>
<feature type="transmembrane region" description="Helical" evidence="1">
    <location>
        <begin position="86"/>
        <end position="109"/>
    </location>
</feature>
<evidence type="ECO:0000256" key="1">
    <source>
        <dbReference type="SAM" id="Phobius"/>
    </source>
</evidence>
<dbReference type="EMBL" id="JAUKPO010000058">
    <property type="protein sequence ID" value="MDO1451408.1"/>
    <property type="molecule type" value="Genomic_DNA"/>
</dbReference>
<protein>
    <submittedName>
        <fullName evidence="2">Uncharacterized protein</fullName>
    </submittedName>
</protein>
<keyword evidence="1" id="KW-1133">Transmembrane helix</keyword>
<feature type="transmembrane region" description="Helical" evidence="1">
    <location>
        <begin position="53"/>
        <end position="74"/>
    </location>
</feature>
<keyword evidence="1" id="KW-0812">Transmembrane</keyword>